<keyword evidence="10" id="KW-1185">Reference proteome</keyword>
<evidence type="ECO:0000256" key="4">
    <source>
        <dbReference type="ARBA" id="ARBA00022605"/>
    </source>
</evidence>
<keyword evidence="5" id="KW-0378">Hydrolase</keyword>
<keyword evidence="4" id="KW-0028">Amino-acid biosynthesis</keyword>
<dbReference type="EC" id="3.1.3.15" evidence="3"/>
<reference evidence="9 10" key="1">
    <citation type="journal article" date="2019" name="Int. J. Syst. Evol. Microbiol.">
        <title>The Global Catalogue of Microorganisms (GCM) 10K type strain sequencing project: providing services to taxonomists for standard genome sequencing and annotation.</title>
        <authorList>
            <consortium name="The Broad Institute Genomics Platform"/>
            <consortium name="The Broad Institute Genome Sequencing Center for Infectious Disease"/>
            <person name="Wu L."/>
            <person name="Ma J."/>
        </authorList>
    </citation>
    <scope>NUCLEOTIDE SEQUENCE [LARGE SCALE GENOMIC DNA]</scope>
    <source>
        <strain evidence="9 10">WLHS5</strain>
    </source>
</reference>
<sequence length="259" mass="29140">MTPHADFHVHSNYSDGRPLPEMVAAAERAGLEAVGITDHCNVSNRSVPMRAKREHGFNLDLTYERRREALESLRAATDLAIYDGVELDYDPRDEPELESFLEQAGFDYAIGSVHELDGACIFDRSAFADRSESERRDLVDDYYRKIVSLLEFDAFDVLGHVDAIERTPELRGYATTEHYHRVADALVESSSVLEINAGRVGREYGSFHPEPSFLEILRDRNVRFVPGSDAHRPAELVDRVPLFADRFVEAGLESTSPIG</sequence>
<evidence type="ECO:0000256" key="5">
    <source>
        <dbReference type="ARBA" id="ARBA00022801"/>
    </source>
</evidence>
<dbReference type="RefSeq" id="WP_250139875.1">
    <property type="nucleotide sequence ID" value="NZ_JALIQP010000002.1"/>
</dbReference>
<dbReference type="PANTHER" id="PTHR21039:SF0">
    <property type="entry name" value="HISTIDINOL-PHOSPHATASE"/>
    <property type="match status" value="1"/>
</dbReference>
<evidence type="ECO:0000256" key="3">
    <source>
        <dbReference type="ARBA" id="ARBA00013085"/>
    </source>
</evidence>
<dbReference type="SUPFAM" id="SSF89550">
    <property type="entry name" value="PHP domain-like"/>
    <property type="match status" value="1"/>
</dbReference>
<evidence type="ECO:0000256" key="6">
    <source>
        <dbReference type="ARBA" id="ARBA00023102"/>
    </source>
</evidence>
<evidence type="ECO:0000256" key="7">
    <source>
        <dbReference type="ARBA" id="ARBA00049158"/>
    </source>
</evidence>
<dbReference type="Pfam" id="PF02811">
    <property type="entry name" value="PHP"/>
    <property type="match status" value="1"/>
</dbReference>
<comment type="catalytic activity">
    <reaction evidence="7">
        <text>L-histidinol phosphate + H2O = L-histidinol + phosphate</text>
        <dbReference type="Rhea" id="RHEA:14465"/>
        <dbReference type="ChEBI" id="CHEBI:15377"/>
        <dbReference type="ChEBI" id="CHEBI:43474"/>
        <dbReference type="ChEBI" id="CHEBI:57699"/>
        <dbReference type="ChEBI" id="CHEBI:57980"/>
        <dbReference type="EC" id="3.1.3.15"/>
    </reaction>
</comment>
<dbReference type="GO" id="GO:0004401">
    <property type="term" value="F:histidinol-phosphatase activity"/>
    <property type="evidence" value="ECO:0007669"/>
    <property type="project" value="UniProtKB-EC"/>
</dbReference>
<organism evidence="9 10">
    <name type="scientific">Halosolutus amylolyticus</name>
    <dbReference type="NCBI Taxonomy" id="2932267"/>
    <lineage>
        <taxon>Archaea</taxon>
        <taxon>Methanobacteriati</taxon>
        <taxon>Methanobacteriota</taxon>
        <taxon>Stenosarchaea group</taxon>
        <taxon>Halobacteria</taxon>
        <taxon>Halobacteriales</taxon>
        <taxon>Natrialbaceae</taxon>
        <taxon>Halosolutus</taxon>
    </lineage>
</organism>
<comment type="similarity">
    <text evidence="2">Belongs to the PHP hydrolase family. HisK subfamily.</text>
</comment>
<gene>
    <name evidence="9" type="ORF">ACFO5R_16080</name>
</gene>
<comment type="pathway">
    <text evidence="1">Amino-acid biosynthesis; L-histidine biosynthesis; L-histidine from 5-phospho-alpha-D-ribose 1-diphosphate: step 8/9.</text>
</comment>
<dbReference type="InterPro" id="IPR016195">
    <property type="entry name" value="Pol/histidinol_Pase-like"/>
</dbReference>
<keyword evidence="6" id="KW-0368">Histidine biosynthesis</keyword>
<feature type="domain" description="Polymerase/histidinol phosphatase N-terminal" evidence="8">
    <location>
        <begin position="5"/>
        <end position="63"/>
    </location>
</feature>
<accession>A0ABD5PS91</accession>
<dbReference type="InterPro" id="IPR004013">
    <property type="entry name" value="PHP_dom"/>
</dbReference>
<dbReference type="SMART" id="SM00481">
    <property type="entry name" value="POLIIIAc"/>
    <property type="match status" value="1"/>
</dbReference>
<evidence type="ECO:0000313" key="10">
    <source>
        <dbReference type="Proteomes" id="UP001595898"/>
    </source>
</evidence>
<dbReference type="InterPro" id="IPR010140">
    <property type="entry name" value="Histidinol_P_phosphatase_HisJ"/>
</dbReference>
<proteinExistence type="inferred from homology"/>
<dbReference type="EMBL" id="JBHSFA010000007">
    <property type="protein sequence ID" value="MFC4543450.1"/>
    <property type="molecule type" value="Genomic_DNA"/>
</dbReference>
<evidence type="ECO:0000256" key="2">
    <source>
        <dbReference type="ARBA" id="ARBA00009152"/>
    </source>
</evidence>
<dbReference type="PANTHER" id="PTHR21039">
    <property type="entry name" value="HISTIDINOL PHOSPHATASE-RELATED"/>
    <property type="match status" value="1"/>
</dbReference>
<protein>
    <recommendedName>
        <fullName evidence="3">histidinol-phosphatase</fullName>
        <ecNumber evidence="3">3.1.3.15</ecNumber>
    </recommendedName>
</protein>
<dbReference type="GO" id="GO:0000105">
    <property type="term" value="P:L-histidine biosynthetic process"/>
    <property type="evidence" value="ECO:0007669"/>
    <property type="project" value="UniProtKB-KW"/>
</dbReference>
<comment type="caution">
    <text evidence="9">The sequence shown here is derived from an EMBL/GenBank/DDBJ whole genome shotgun (WGS) entry which is preliminary data.</text>
</comment>
<evidence type="ECO:0000259" key="8">
    <source>
        <dbReference type="SMART" id="SM00481"/>
    </source>
</evidence>
<dbReference type="Gene3D" id="3.20.20.140">
    <property type="entry name" value="Metal-dependent hydrolases"/>
    <property type="match status" value="1"/>
</dbReference>
<dbReference type="InterPro" id="IPR003141">
    <property type="entry name" value="Pol/His_phosphatase_N"/>
</dbReference>
<dbReference type="AlphaFoldDB" id="A0ABD5PS91"/>
<name>A0ABD5PS91_9EURY</name>
<evidence type="ECO:0000256" key="1">
    <source>
        <dbReference type="ARBA" id="ARBA00004970"/>
    </source>
</evidence>
<dbReference type="Proteomes" id="UP001595898">
    <property type="component" value="Unassembled WGS sequence"/>
</dbReference>
<evidence type="ECO:0000313" key="9">
    <source>
        <dbReference type="EMBL" id="MFC4543450.1"/>
    </source>
</evidence>